<sequence>MTILRTGGLACLVLLLAACGSGMQGTYEDAMGLSRLRFDRDGSVVQTAALGGVEVRLRYEVEDDRVRLSHPDIDGAALVLTRVDENTLSGPMGVTYRRVAD</sequence>
<evidence type="ECO:0000256" key="1">
    <source>
        <dbReference type="SAM" id="SignalP"/>
    </source>
</evidence>
<accession>A0ABQ6ZKP2</accession>
<protein>
    <submittedName>
        <fullName evidence="2">Uncharacterized protein</fullName>
    </submittedName>
</protein>
<name>A0ABQ6ZKP2_9GAMM</name>
<reference evidence="2 3" key="1">
    <citation type="submission" date="2017-10" db="EMBL/GenBank/DDBJ databases">
        <title>Whole genome sequencing of members of genus Pseudoxanthomonas.</title>
        <authorList>
            <person name="Kumar S."/>
            <person name="Bansal K."/>
            <person name="Kaur A."/>
            <person name="Patil P."/>
            <person name="Sharma S."/>
            <person name="Patil P.B."/>
        </authorList>
    </citation>
    <scope>NUCLEOTIDE SEQUENCE [LARGE SCALE GENOMIC DNA]</scope>
    <source>
        <strain evidence="2 3">DSM 17109</strain>
    </source>
</reference>
<gene>
    <name evidence="2" type="ORF">CSC78_04130</name>
</gene>
<evidence type="ECO:0000313" key="3">
    <source>
        <dbReference type="Proteomes" id="UP000781710"/>
    </source>
</evidence>
<feature type="signal peptide" evidence="1">
    <location>
        <begin position="1"/>
        <end position="23"/>
    </location>
</feature>
<proteinExistence type="predicted"/>
<comment type="caution">
    <text evidence="2">The sequence shown here is derived from an EMBL/GenBank/DDBJ whole genome shotgun (WGS) entry which is preliminary data.</text>
</comment>
<evidence type="ECO:0000313" key="2">
    <source>
        <dbReference type="EMBL" id="KAF1726746.1"/>
    </source>
</evidence>
<dbReference type="PROSITE" id="PS51257">
    <property type="entry name" value="PROKAR_LIPOPROTEIN"/>
    <property type="match status" value="1"/>
</dbReference>
<dbReference type="Proteomes" id="UP000781710">
    <property type="component" value="Unassembled WGS sequence"/>
</dbReference>
<dbReference type="EMBL" id="PDWW01000003">
    <property type="protein sequence ID" value="KAF1726746.1"/>
    <property type="molecule type" value="Genomic_DNA"/>
</dbReference>
<dbReference type="RefSeq" id="WP_162336639.1">
    <property type="nucleotide sequence ID" value="NZ_BOUK01000003.1"/>
</dbReference>
<keyword evidence="3" id="KW-1185">Reference proteome</keyword>
<feature type="chain" id="PRO_5045867583" evidence="1">
    <location>
        <begin position="24"/>
        <end position="101"/>
    </location>
</feature>
<organism evidence="2 3">
    <name type="scientific">Pseudoxanthomonas japonensis</name>
    <dbReference type="NCBI Taxonomy" id="69284"/>
    <lineage>
        <taxon>Bacteria</taxon>
        <taxon>Pseudomonadati</taxon>
        <taxon>Pseudomonadota</taxon>
        <taxon>Gammaproteobacteria</taxon>
        <taxon>Lysobacterales</taxon>
        <taxon>Lysobacteraceae</taxon>
        <taxon>Pseudoxanthomonas</taxon>
    </lineage>
</organism>
<keyword evidence="1" id="KW-0732">Signal</keyword>